<evidence type="ECO:0000256" key="1">
    <source>
        <dbReference type="SAM" id="MobiDB-lite"/>
    </source>
</evidence>
<comment type="caution">
    <text evidence="3">The sequence shown here is derived from an EMBL/GenBank/DDBJ whole genome shotgun (WGS) entry which is preliminary data.</text>
</comment>
<reference evidence="3" key="1">
    <citation type="submission" date="2021-06" db="EMBL/GenBank/DDBJ databases">
        <title>Comparative genomics, transcriptomics and evolutionary studies reveal genomic signatures of adaptation to plant cell wall in hemibiotrophic fungi.</title>
        <authorList>
            <consortium name="DOE Joint Genome Institute"/>
            <person name="Baroncelli R."/>
            <person name="Diaz J.F."/>
            <person name="Benocci T."/>
            <person name="Peng M."/>
            <person name="Battaglia E."/>
            <person name="Haridas S."/>
            <person name="Andreopoulos W."/>
            <person name="Labutti K."/>
            <person name="Pangilinan J."/>
            <person name="Floch G.L."/>
            <person name="Makela M.R."/>
            <person name="Henrissat B."/>
            <person name="Grigoriev I.V."/>
            <person name="Crouch J.A."/>
            <person name="De Vries R.P."/>
            <person name="Sukno S.A."/>
            <person name="Thon M.R."/>
        </authorList>
    </citation>
    <scope>NUCLEOTIDE SEQUENCE</scope>
    <source>
        <strain evidence="3">CBS 125086</strain>
    </source>
</reference>
<organism evidence="3 4">
    <name type="scientific">Colletotrichum navitas</name>
    <dbReference type="NCBI Taxonomy" id="681940"/>
    <lineage>
        <taxon>Eukaryota</taxon>
        <taxon>Fungi</taxon>
        <taxon>Dikarya</taxon>
        <taxon>Ascomycota</taxon>
        <taxon>Pezizomycotina</taxon>
        <taxon>Sordariomycetes</taxon>
        <taxon>Hypocreomycetidae</taxon>
        <taxon>Glomerellales</taxon>
        <taxon>Glomerellaceae</taxon>
        <taxon>Colletotrichum</taxon>
        <taxon>Colletotrichum graminicola species complex</taxon>
    </lineage>
</organism>
<proteinExistence type="predicted"/>
<dbReference type="RefSeq" id="XP_060413408.1">
    <property type="nucleotide sequence ID" value="XM_060551673.1"/>
</dbReference>
<evidence type="ECO:0000256" key="2">
    <source>
        <dbReference type="SAM" id="Phobius"/>
    </source>
</evidence>
<accession>A0AAD8V2I6</accession>
<keyword evidence="2" id="KW-0812">Transmembrane</keyword>
<feature type="region of interest" description="Disordered" evidence="1">
    <location>
        <begin position="189"/>
        <end position="210"/>
    </location>
</feature>
<feature type="transmembrane region" description="Helical" evidence="2">
    <location>
        <begin position="21"/>
        <end position="38"/>
    </location>
</feature>
<keyword evidence="4" id="KW-1185">Reference proteome</keyword>
<sequence>MWDRHSSLRCASSDQNDQAESRLPFSFLLFLLWIIWTLRGHQPTLRPDWCWDQSSLVFPALRVPRMGSFERRSCWAERQGSAVLVSPGFASRKVDPNYCSLFGETATTNSAKRVRGMDRWHPILPASSAIFVKEYTAFARPSIQHHVRRSTPYFMPACPYQSRGHVVAMSLPALALTFPTALASQTAETITNCQSPTQPKDVKSTTLQRT</sequence>
<protein>
    <submittedName>
        <fullName evidence="3">Uncharacterized protein</fullName>
    </submittedName>
</protein>
<dbReference type="EMBL" id="JAHLJV010000035">
    <property type="protein sequence ID" value="KAK1589875.1"/>
    <property type="molecule type" value="Genomic_DNA"/>
</dbReference>
<dbReference type="Proteomes" id="UP001230504">
    <property type="component" value="Unassembled WGS sequence"/>
</dbReference>
<gene>
    <name evidence="3" type="ORF">LY79DRAFT_230487</name>
</gene>
<evidence type="ECO:0000313" key="4">
    <source>
        <dbReference type="Proteomes" id="UP001230504"/>
    </source>
</evidence>
<name>A0AAD8V2I6_9PEZI</name>
<keyword evidence="2" id="KW-0472">Membrane</keyword>
<dbReference type="GeneID" id="85435913"/>
<evidence type="ECO:0000313" key="3">
    <source>
        <dbReference type="EMBL" id="KAK1589875.1"/>
    </source>
</evidence>
<dbReference type="AlphaFoldDB" id="A0AAD8V2I6"/>
<keyword evidence="2" id="KW-1133">Transmembrane helix</keyword>